<feature type="region of interest" description="Disordered" evidence="1">
    <location>
        <begin position="506"/>
        <end position="539"/>
    </location>
</feature>
<keyword evidence="3" id="KW-0732">Signal</keyword>
<gene>
    <name evidence="5" type="ORF">C7C45_32410</name>
</gene>
<evidence type="ECO:0000256" key="2">
    <source>
        <dbReference type="SAM" id="Phobius"/>
    </source>
</evidence>
<keyword evidence="2" id="KW-0472">Membrane</keyword>
<accession>A0A318NK13</accession>
<dbReference type="InterPro" id="IPR050789">
    <property type="entry name" value="Diverse_Enzym_Activities"/>
</dbReference>
<feature type="domain" description="Beta-lactamase-related" evidence="4">
    <location>
        <begin position="48"/>
        <end position="367"/>
    </location>
</feature>
<feature type="compositionally biased region" description="Low complexity" evidence="1">
    <location>
        <begin position="510"/>
        <end position="519"/>
    </location>
</feature>
<dbReference type="InterPro" id="IPR012338">
    <property type="entry name" value="Beta-lactam/transpept-like"/>
</dbReference>
<feature type="compositionally biased region" description="Polar residues" evidence="1">
    <location>
        <begin position="530"/>
        <end position="539"/>
    </location>
</feature>
<reference evidence="5 6" key="1">
    <citation type="submission" date="2018-03" db="EMBL/GenBank/DDBJ databases">
        <title>Bioinformatic expansion and discovery of thiopeptide antibiotics.</title>
        <authorList>
            <person name="Schwalen C.J."/>
            <person name="Hudson G.A."/>
            <person name="Mitchell D.A."/>
        </authorList>
    </citation>
    <scope>NUCLEOTIDE SEQUENCE [LARGE SCALE GENOMIC DNA]</scope>
    <source>
        <strain evidence="5 6">NRRL 8041</strain>
    </source>
</reference>
<keyword evidence="6" id="KW-1185">Reference proteome</keyword>
<feature type="chain" id="PRO_5038424141" description="Beta-lactamase-related domain-containing protein" evidence="3">
    <location>
        <begin position="29"/>
        <end position="539"/>
    </location>
</feature>
<dbReference type="AlphaFoldDB" id="A0A318NK13"/>
<dbReference type="RefSeq" id="WP_110568652.1">
    <property type="nucleotide sequence ID" value="NZ_PYBV01000063.1"/>
</dbReference>
<keyword evidence="2" id="KW-0812">Transmembrane</keyword>
<evidence type="ECO:0000256" key="3">
    <source>
        <dbReference type="SAM" id="SignalP"/>
    </source>
</evidence>
<feature type="transmembrane region" description="Helical" evidence="2">
    <location>
        <begin position="396"/>
        <end position="417"/>
    </location>
</feature>
<protein>
    <recommendedName>
        <fullName evidence="4">Beta-lactamase-related domain-containing protein</fullName>
    </recommendedName>
</protein>
<comment type="caution">
    <text evidence="5">The sequence shown here is derived from an EMBL/GenBank/DDBJ whole genome shotgun (WGS) entry which is preliminary data.</text>
</comment>
<dbReference type="Pfam" id="PF00144">
    <property type="entry name" value="Beta-lactamase"/>
    <property type="match status" value="1"/>
</dbReference>
<feature type="signal peptide" evidence="3">
    <location>
        <begin position="1"/>
        <end position="28"/>
    </location>
</feature>
<evidence type="ECO:0000256" key="1">
    <source>
        <dbReference type="SAM" id="MobiDB-lite"/>
    </source>
</evidence>
<dbReference type="InterPro" id="IPR001466">
    <property type="entry name" value="Beta-lactam-related"/>
</dbReference>
<evidence type="ECO:0000313" key="5">
    <source>
        <dbReference type="EMBL" id="PYC63402.1"/>
    </source>
</evidence>
<evidence type="ECO:0000313" key="6">
    <source>
        <dbReference type="Proteomes" id="UP000248333"/>
    </source>
</evidence>
<evidence type="ECO:0000259" key="4">
    <source>
        <dbReference type="Pfam" id="PF00144"/>
    </source>
</evidence>
<dbReference type="OrthoDB" id="3174977at2"/>
<dbReference type="Gene3D" id="3.40.710.10">
    <property type="entry name" value="DD-peptidase/beta-lactamase superfamily"/>
    <property type="match status" value="1"/>
</dbReference>
<dbReference type="Proteomes" id="UP000248333">
    <property type="component" value="Unassembled WGS sequence"/>
</dbReference>
<sequence>MNTLIRLRTRTRRLIGAATCLVVLAMTAAPVAASPASVDELAATEHYLHTYLKQTRAPGLAYAVIRGDEILQRGAWGVDGDGRPMTTQTPFMLGSTSKSFTALAVAQLVESGRVHLDAAASTYLPWLRLGAADTARTVTVRHLLLHTSGLPQVWSTDLTDRYDNRPGALTQSVRDLSTLRPTAPVGQAYEYSDANYMILGALVESVTGETFGGYLRRHVLDPLRMTRSAATADEARAVGIPAGHRYYLGRPQRFAAPFDTAGVPYGFLAASLDDLSHYAVAQLGGGRFGDTRILSAEGTKQMHTGTVDTGHGTYGFGWKNSTLDGVGARIVWHAGATPDYFTHIVLDPDADLAVIIMTNIYGLPMDAPLSAGAFNVTRILHGGTPTAATEDPIHTWALGGLLAIAAALLVMLGWSVTRILRIRRHGPTPPARSRTRTIVTTACWIGGCTAVAATATWLVPSFWKGAGLAKLQLWAPDVGHAIRIVVALSAALALTRLGTSVYDTVRTRRPGAPAPTTAPLDGLLRHAEGSATQTATDPQ</sequence>
<feature type="transmembrane region" description="Helical" evidence="2">
    <location>
        <begin position="480"/>
        <end position="499"/>
    </location>
</feature>
<feature type="transmembrane region" description="Helical" evidence="2">
    <location>
        <begin position="438"/>
        <end position="460"/>
    </location>
</feature>
<dbReference type="SUPFAM" id="SSF56601">
    <property type="entry name" value="beta-lactamase/transpeptidase-like"/>
    <property type="match status" value="1"/>
</dbReference>
<dbReference type="PANTHER" id="PTHR43283">
    <property type="entry name" value="BETA-LACTAMASE-RELATED"/>
    <property type="match status" value="1"/>
</dbReference>
<proteinExistence type="predicted"/>
<organism evidence="5 6">
    <name type="scientific">Micromonospora arborensis</name>
    <dbReference type="NCBI Taxonomy" id="2116518"/>
    <lineage>
        <taxon>Bacteria</taxon>
        <taxon>Bacillati</taxon>
        <taxon>Actinomycetota</taxon>
        <taxon>Actinomycetes</taxon>
        <taxon>Micromonosporales</taxon>
        <taxon>Micromonosporaceae</taxon>
        <taxon>Micromonospora</taxon>
    </lineage>
</organism>
<name>A0A318NK13_9ACTN</name>
<dbReference type="EMBL" id="PYBV01000063">
    <property type="protein sequence ID" value="PYC63402.1"/>
    <property type="molecule type" value="Genomic_DNA"/>
</dbReference>
<keyword evidence="2" id="KW-1133">Transmembrane helix</keyword>